<reference evidence="1 2" key="1">
    <citation type="submission" date="2012-06" db="EMBL/GenBank/DDBJ databases">
        <title>Complete genome of Terriglobus roseus DSM 18391.</title>
        <authorList>
            <consortium name="US DOE Joint Genome Institute (JGI-PGF)"/>
            <person name="Lucas S."/>
            <person name="Copeland A."/>
            <person name="Lapidus A."/>
            <person name="Glavina del Rio T."/>
            <person name="Dalin E."/>
            <person name="Tice H."/>
            <person name="Bruce D."/>
            <person name="Goodwin L."/>
            <person name="Pitluck S."/>
            <person name="Peters L."/>
            <person name="Mikhailova N."/>
            <person name="Munk A.C.C."/>
            <person name="Kyrpides N."/>
            <person name="Mavromatis K."/>
            <person name="Ivanova N."/>
            <person name="Brettin T."/>
            <person name="Detter J.C."/>
            <person name="Han C."/>
            <person name="Larimer F."/>
            <person name="Land M."/>
            <person name="Hauser L."/>
            <person name="Markowitz V."/>
            <person name="Cheng J.-F."/>
            <person name="Hugenholtz P."/>
            <person name="Woyke T."/>
            <person name="Wu D."/>
            <person name="Brambilla E."/>
            <person name="Klenk H.-P."/>
            <person name="Eisen J.A."/>
        </authorList>
    </citation>
    <scope>NUCLEOTIDE SEQUENCE [LARGE SCALE GENOMIC DNA]</scope>
    <source>
        <strain evidence="2">DSM 18391 / NRRL B-41598 / KBS 63</strain>
    </source>
</reference>
<evidence type="ECO:0000313" key="2">
    <source>
        <dbReference type="Proteomes" id="UP000006056"/>
    </source>
</evidence>
<protein>
    <submittedName>
        <fullName evidence="1">Uncharacterized protein</fullName>
    </submittedName>
</protein>
<name>I3ZDT2_TERRK</name>
<dbReference type="AlphaFoldDB" id="I3ZDT2"/>
<dbReference type="HOGENOM" id="CLU_2248795_0_0_0"/>
<dbReference type="PATRIC" id="fig|926566.3.peg.1063"/>
<dbReference type="OrthoDB" id="122081at2"/>
<dbReference type="Proteomes" id="UP000006056">
    <property type="component" value="Chromosome"/>
</dbReference>
<sequence>MSTILSAETEAALDRIVARSGRSRDQLANDALMSYVAWYETEETADSEARGQEAQRDKERYEANFIDAVKTGLNDEASGRVIDHDEFFERWHADRPDGPRTHTE</sequence>
<organism evidence="1 2">
    <name type="scientific">Terriglobus roseus (strain DSM 18391 / NRRL B-41598 / KBS 63)</name>
    <dbReference type="NCBI Taxonomy" id="926566"/>
    <lineage>
        <taxon>Bacteria</taxon>
        <taxon>Pseudomonadati</taxon>
        <taxon>Acidobacteriota</taxon>
        <taxon>Terriglobia</taxon>
        <taxon>Terriglobales</taxon>
        <taxon>Acidobacteriaceae</taxon>
        <taxon>Terriglobus</taxon>
    </lineage>
</organism>
<dbReference type="STRING" id="926566.Terro_1079"/>
<evidence type="ECO:0000313" key="1">
    <source>
        <dbReference type="EMBL" id="AFL87400.1"/>
    </source>
</evidence>
<dbReference type="EMBL" id="CP003379">
    <property type="protein sequence ID" value="AFL87400.1"/>
    <property type="molecule type" value="Genomic_DNA"/>
</dbReference>
<accession>I3ZDT2</accession>
<dbReference type="KEGG" id="trs:Terro_1079"/>
<keyword evidence="2" id="KW-1185">Reference proteome</keyword>
<gene>
    <name evidence="1" type="ordered locus">Terro_1079</name>
</gene>
<proteinExistence type="predicted"/>
<dbReference type="RefSeq" id="WP_014784969.1">
    <property type="nucleotide sequence ID" value="NC_018014.1"/>
</dbReference>